<name>A0A3M2M4G5_9ACTN</name>
<reference evidence="1 2" key="1">
    <citation type="submission" date="2018-10" db="EMBL/GenBank/DDBJ databases">
        <title>Isolation, diversity and antifungal activity of actinobacteria from wheat.</title>
        <authorList>
            <person name="Han C."/>
        </authorList>
    </citation>
    <scope>NUCLEOTIDE SEQUENCE [LARGE SCALE GENOMIC DNA]</scope>
    <source>
        <strain evidence="1 2">NEAU-YY642</strain>
    </source>
</reference>
<evidence type="ECO:0000313" key="1">
    <source>
        <dbReference type="EMBL" id="RMI44441.1"/>
    </source>
</evidence>
<gene>
    <name evidence="1" type="ORF">EBN88_05420</name>
</gene>
<accession>A0A3M2M4G5</accession>
<protein>
    <submittedName>
        <fullName evidence="1">Uncharacterized protein</fullName>
    </submittedName>
</protein>
<organism evidence="1 2">
    <name type="scientific">Streptomyces triticirhizae</name>
    <dbReference type="NCBI Taxonomy" id="2483353"/>
    <lineage>
        <taxon>Bacteria</taxon>
        <taxon>Bacillati</taxon>
        <taxon>Actinomycetota</taxon>
        <taxon>Actinomycetes</taxon>
        <taxon>Kitasatosporales</taxon>
        <taxon>Streptomycetaceae</taxon>
        <taxon>Streptomyces</taxon>
    </lineage>
</organism>
<dbReference type="EMBL" id="RFFJ01000016">
    <property type="protein sequence ID" value="RMI44441.1"/>
    <property type="molecule type" value="Genomic_DNA"/>
</dbReference>
<evidence type="ECO:0000313" key="2">
    <source>
        <dbReference type="Proteomes" id="UP000278673"/>
    </source>
</evidence>
<comment type="caution">
    <text evidence="1">The sequence shown here is derived from an EMBL/GenBank/DDBJ whole genome shotgun (WGS) entry which is preliminary data.</text>
</comment>
<keyword evidence="2" id="KW-1185">Reference proteome</keyword>
<proteinExistence type="predicted"/>
<sequence length="145" mass="14957">MSRGACPRLLRLGLMERLALLREQGAAVSQRSVQLLQGLLHALGVVRDVAGTFKTDHGQGQADGVRVVGVIDTTPPVLHCGAVQRRAALGLGARRLLQLSGGGKSAARFHEVGVKGGQCLSVGGALRVVAGGFYRCQPRGSAGVA</sequence>
<dbReference type="Proteomes" id="UP000278673">
    <property type="component" value="Unassembled WGS sequence"/>
</dbReference>
<dbReference type="AlphaFoldDB" id="A0A3M2M4G5"/>